<evidence type="ECO:0000256" key="3">
    <source>
        <dbReference type="SAM" id="Phobius"/>
    </source>
</evidence>
<evidence type="ECO:0000256" key="1">
    <source>
        <dbReference type="ARBA" id="ARBA00009003"/>
    </source>
</evidence>
<dbReference type="InterPro" id="IPR029044">
    <property type="entry name" value="Nucleotide-diphossugar_trans"/>
</dbReference>
<dbReference type="Gene3D" id="3.90.550.20">
    <property type="match status" value="1"/>
</dbReference>
<protein>
    <recommendedName>
        <fullName evidence="6">Alpha 1,4-glycosyltransferase domain-containing protein</fullName>
    </recommendedName>
</protein>
<keyword evidence="3" id="KW-1133">Transmembrane helix</keyword>
<feature type="transmembrane region" description="Helical" evidence="3">
    <location>
        <begin position="34"/>
        <end position="55"/>
    </location>
</feature>
<name>A0A0F7ZY26_9HYPO</name>
<dbReference type="InterPro" id="IPR007577">
    <property type="entry name" value="GlycoTrfase_DXD_sugar-bd_CS"/>
</dbReference>
<keyword evidence="3" id="KW-0472">Membrane</keyword>
<dbReference type="PANTHER" id="PTHR46830:SF2">
    <property type="entry name" value="ALPHA-1,4-N-ACETYLGLUCOSAMINYLTRANSFERASE"/>
    <property type="match status" value="1"/>
</dbReference>
<dbReference type="EMBL" id="KQ030563">
    <property type="protein sequence ID" value="KJZ71737.1"/>
    <property type="molecule type" value="Genomic_DNA"/>
</dbReference>
<dbReference type="GO" id="GO:1901135">
    <property type="term" value="P:carbohydrate derivative metabolic process"/>
    <property type="evidence" value="ECO:0007669"/>
    <property type="project" value="UniProtKB-ARBA"/>
</dbReference>
<evidence type="ECO:0000313" key="4">
    <source>
        <dbReference type="EMBL" id="KJZ71737.1"/>
    </source>
</evidence>
<dbReference type="AlphaFoldDB" id="A0A0F7ZY26"/>
<accession>A0A0F7ZY26</accession>
<evidence type="ECO:0008006" key="6">
    <source>
        <dbReference type="Google" id="ProtNLM"/>
    </source>
</evidence>
<feature type="region of interest" description="Disordered" evidence="2">
    <location>
        <begin position="93"/>
        <end position="116"/>
    </location>
</feature>
<sequence length="406" mass="46591">MIRRTIYGLPFASYAVQNPTGAPARGACVMLHTFFRVSFGRVGLFVGLALLLFVFSPQLYRLGDYTRQTNPFSGQRDVERAFEPTAQELACLHGLNPDSPDSPDSSDKAESNNSSSASIPNIAHFIFFQRLPLDHDGQGDFDFLGYLSVRSAIVSLKPEKVFFHYSYTSKDPSLFPKTGEDPLIENNQWIRRLKQNVELVRHNQPADNSLVHSEHLADTLRLDILLKYGGIYFDVDAFALRPFHDVLLSPHPHDVVLGNEGSNRAGLCNAVMAARPNSNFIRRWRSTYEGADLNKEWNYHSVIVPKKLAQRYPQEVCELAPDGFFWPTWTWRHIQWMHEPIEEGEVQRCERKMAETGGALFDNQLAYHAWSQMARDRFLGRLTPTIVRREETRFNILMRRFLEDDV</sequence>
<gene>
    <name evidence="4" type="ORF">HIM_08879</name>
</gene>
<evidence type="ECO:0000313" key="5">
    <source>
        <dbReference type="Proteomes" id="UP000054481"/>
    </source>
</evidence>
<comment type="similarity">
    <text evidence="1">Belongs to the glycosyltransferase 32 family.</text>
</comment>
<dbReference type="Pfam" id="PF04488">
    <property type="entry name" value="Gly_transf_sug"/>
    <property type="match status" value="1"/>
</dbReference>
<dbReference type="SUPFAM" id="SSF53448">
    <property type="entry name" value="Nucleotide-diphospho-sugar transferases"/>
    <property type="match status" value="1"/>
</dbReference>
<dbReference type="PANTHER" id="PTHR46830">
    <property type="entry name" value="TRANSFERASE, PUTATIVE-RELATED"/>
    <property type="match status" value="1"/>
</dbReference>
<keyword evidence="3" id="KW-0812">Transmembrane</keyword>
<keyword evidence="5" id="KW-1185">Reference proteome</keyword>
<organism evidence="4 5">
    <name type="scientific">Hirsutella minnesotensis 3608</name>
    <dbReference type="NCBI Taxonomy" id="1043627"/>
    <lineage>
        <taxon>Eukaryota</taxon>
        <taxon>Fungi</taxon>
        <taxon>Dikarya</taxon>
        <taxon>Ascomycota</taxon>
        <taxon>Pezizomycotina</taxon>
        <taxon>Sordariomycetes</taxon>
        <taxon>Hypocreomycetidae</taxon>
        <taxon>Hypocreales</taxon>
        <taxon>Ophiocordycipitaceae</taxon>
        <taxon>Hirsutella</taxon>
    </lineage>
</organism>
<proteinExistence type="inferred from homology"/>
<dbReference type="OrthoDB" id="409543at2759"/>
<evidence type="ECO:0000256" key="2">
    <source>
        <dbReference type="SAM" id="MobiDB-lite"/>
    </source>
</evidence>
<reference evidence="4 5" key="1">
    <citation type="journal article" date="2014" name="Genome Biol. Evol.">
        <title>Comparative genomics and transcriptomics analyses reveal divergent lifestyle features of nematode endoparasitic fungus Hirsutella minnesotensis.</title>
        <authorList>
            <person name="Lai Y."/>
            <person name="Liu K."/>
            <person name="Zhang X."/>
            <person name="Zhang X."/>
            <person name="Li K."/>
            <person name="Wang N."/>
            <person name="Shu C."/>
            <person name="Wu Y."/>
            <person name="Wang C."/>
            <person name="Bushley K.E."/>
            <person name="Xiang M."/>
            <person name="Liu X."/>
        </authorList>
    </citation>
    <scope>NUCLEOTIDE SEQUENCE [LARGE SCALE GENOMIC DNA]</scope>
    <source>
        <strain evidence="4 5">3608</strain>
    </source>
</reference>
<dbReference type="Proteomes" id="UP000054481">
    <property type="component" value="Unassembled WGS sequence"/>
</dbReference>